<dbReference type="EMBL" id="BAAAEW010000047">
    <property type="protein sequence ID" value="GAA0767552.1"/>
    <property type="molecule type" value="Genomic_DNA"/>
</dbReference>
<gene>
    <name evidence="1" type="ORF">GCM10009107_56570</name>
</gene>
<evidence type="ECO:0000313" key="1">
    <source>
        <dbReference type="EMBL" id="GAA0767552.1"/>
    </source>
</evidence>
<name>A0ABN1KI30_9BURK</name>
<keyword evidence="2" id="KW-1185">Reference proteome</keyword>
<protein>
    <submittedName>
        <fullName evidence="1">Uncharacterized protein</fullName>
    </submittedName>
</protein>
<dbReference type="Proteomes" id="UP001500279">
    <property type="component" value="Unassembled WGS sequence"/>
</dbReference>
<reference evidence="1 2" key="1">
    <citation type="journal article" date="2019" name="Int. J. Syst. Evol. Microbiol.">
        <title>The Global Catalogue of Microorganisms (GCM) 10K type strain sequencing project: providing services to taxonomists for standard genome sequencing and annotation.</title>
        <authorList>
            <consortium name="The Broad Institute Genomics Platform"/>
            <consortium name="The Broad Institute Genome Sequencing Center for Infectious Disease"/>
            <person name="Wu L."/>
            <person name="Ma J."/>
        </authorList>
    </citation>
    <scope>NUCLEOTIDE SEQUENCE [LARGE SCALE GENOMIC DNA]</scope>
    <source>
        <strain evidence="1 2">JCM 15503</strain>
    </source>
</reference>
<proteinExistence type="predicted"/>
<evidence type="ECO:0000313" key="2">
    <source>
        <dbReference type="Proteomes" id="UP001500279"/>
    </source>
</evidence>
<sequence length="72" mass="7801">MQDLPISIANVAAEVPQKGLVAIGTADMEKGLIPRDTDHPAITLAEERMHHACLAIKADRVIGECKKILEKD</sequence>
<accession>A0ABN1KI30</accession>
<organism evidence="1 2">
    <name type="scientific">Ideonella azotifigens</name>
    <dbReference type="NCBI Taxonomy" id="513160"/>
    <lineage>
        <taxon>Bacteria</taxon>
        <taxon>Pseudomonadati</taxon>
        <taxon>Pseudomonadota</taxon>
        <taxon>Betaproteobacteria</taxon>
        <taxon>Burkholderiales</taxon>
        <taxon>Sphaerotilaceae</taxon>
        <taxon>Ideonella</taxon>
    </lineage>
</organism>
<comment type="caution">
    <text evidence="1">The sequence shown here is derived from an EMBL/GenBank/DDBJ whole genome shotgun (WGS) entry which is preliminary data.</text>
</comment>